<evidence type="ECO:0000313" key="2">
    <source>
        <dbReference type="EMBL" id="KAE8269994.1"/>
    </source>
</evidence>
<reference evidence="2" key="2">
    <citation type="journal article" date="2019" name="IMA Fungus">
        <title>Genome sequencing and comparison of five Tilletia species to identify candidate genes for the detection of regulated species infecting wheat.</title>
        <authorList>
            <person name="Nguyen H.D.T."/>
            <person name="Sultana T."/>
            <person name="Kesanakurti P."/>
            <person name="Hambleton S."/>
        </authorList>
    </citation>
    <scope>NUCLEOTIDE SEQUENCE</scope>
    <source>
        <strain evidence="2">DAOMC 236422</strain>
    </source>
</reference>
<evidence type="ECO:0000256" key="1">
    <source>
        <dbReference type="SAM" id="SignalP"/>
    </source>
</evidence>
<sequence length="268" mass="28811">MMSFIKNSGSKLMLAALVASVFTAVVSATPLDFDDEGPTVLARAGTKFVGSTCTTSSDCYSGFCQLISGTTKKTCQRQPLGGPCFRGGNCATRNCDTKAGKCVPKKQPAEVCSFDLQCTSGRCLTTLINRDGNGEILEPHVVETSPKKCDYLRVGQKTCVNYKSCVDGLCQNGYCVRGKDGDSCQFNYNCKGLCSRAGKCYTPTPKAQPNDELCLGNDQCASGYCKFLRYTVVRPSLLDPSTNVTVTDGVCSDLPDYNYGSYGGYNYK</sequence>
<dbReference type="Proteomes" id="UP000078113">
    <property type="component" value="Unassembled WGS sequence"/>
</dbReference>
<organism evidence="2 3">
    <name type="scientific">Tilletia walkeri</name>
    <dbReference type="NCBI Taxonomy" id="117179"/>
    <lineage>
        <taxon>Eukaryota</taxon>
        <taxon>Fungi</taxon>
        <taxon>Dikarya</taxon>
        <taxon>Basidiomycota</taxon>
        <taxon>Ustilaginomycotina</taxon>
        <taxon>Exobasidiomycetes</taxon>
        <taxon>Tilletiales</taxon>
        <taxon>Tilletiaceae</taxon>
        <taxon>Tilletia</taxon>
    </lineage>
</organism>
<name>A0A8X7NCI3_9BASI</name>
<reference evidence="2" key="1">
    <citation type="submission" date="2016-04" db="EMBL/GenBank/DDBJ databases">
        <authorList>
            <person name="Nguyen H.D."/>
            <person name="Samba Siva P."/>
            <person name="Cullis J."/>
            <person name="Levesque C.A."/>
            <person name="Hambleton S."/>
        </authorList>
    </citation>
    <scope>NUCLEOTIDE SEQUENCE</scope>
    <source>
        <strain evidence="2">DAOMC 236422</strain>
    </source>
</reference>
<evidence type="ECO:0000313" key="3">
    <source>
        <dbReference type="Proteomes" id="UP000078113"/>
    </source>
</evidence>
<keyword evidence="3" id="KW-1185">Reference proteome</keyword>
<gene>
    <name evidence="2" type="ORF">A4X09_0g2359</name>
</gene>
<dbReference type="AlphaFoldDB" id="A0A8X7NCI3"/>
<comment type="caution">
    <text evidence="2">The sequence shown here is derived from an EMBL/GenBank/DDBJ whole genome shotgun (WGS) entry which is preliminary data.</text>
</comment>
<proteinExistence type="predicted"/>
<keyword evidence="1" id="KW-0732">Signal</keyword>
<feature type="chain" id="PRO_5036460607" evidence="1">
    <location>
        <begin position="29"/>
        <end position="268"/>
    </location>
</feature>
<dbReference type="EMBL" id="LWDG02000069">
    <property type="protein sequence ID" value="KAE8269994.1"/>
    <property type="molecule type" value="Genomic_DNA"/>
</dbReference>
<protein>
    <submittedName>
        <fullName evidence="2">Uncharacterized protein</fullName>
    </submittedName>
</protein>
<accession>A0A8X7NCI3</accession>
<feature type="signal peptide" evidence="1">
    <location>
        <begin position="1"/>
        <end position="28"/>
    </location>
</feature>